<dbReference type="EMBL" id="CACVBM020001706">
    <property type="protein sequence ID" value="CAA7057786.1"/>
    <property type="molecule type" value="Genomic_DNA"/>
</dbReference>
<dbReference type="GO" id="GO:0004190">
    <property type="term" value="F:aspartic-type endopeptidase activity"/>
    <property type="evidence" value="ECO:0007669"/>
    <property type="project" value="UniProtKB-KW"/>
</dbReference>
<dbReference type="InterPro" id="IPR043502">
    <property type="entry name" value="DNA/RNA_pol_sf"/>
</dbReference>
<dbReference type="PANTHER" id="PTHR11439:SF470">
    <property type="entry name" value="CYSTEINE-RICH RLK (RECEPTOR-LIKE PROTEIN KINASE) 8"/>
    <property type="match status" value="1"/>
</dbReference>
<dbReference type="AlphaFoldDB" id="A0A6D2KLF9"/>
<feature type="domain" description="Retrovirus-related Pol polyprotein from transposon TNT 1-94-like beta-barrel" evidence="6">
    <location>
        <begin position="406"/>
        <end position="473"/>
    </location>
</feature>
<evidence type="ECO:0000259" key="5">
    <source>
        <dbReference type="Pfam" id="PF14244"/>
    </source>
</evidence>
<sequence length="1115" mass="125882">MAHNQSTAPHVVNSDPYANPLFLHAADNFGVYLVADKLTCKSNYHTWRRSMIKSLNAKNKLGFVYGTLAKPSETHPDFGSWTRCNDMVCTWITNSVSKDIGSGTVYFDDAHLMWLNLEGRFRQSNLSKIYAVQDQLDHLYQGSLDLSAYYTRLTTLWEELKHFEELPSCTCGNCTCGSNTRWLQLYEKRNIVRFLMRLDDSFSQARRQIIMMDPLPEFTKIYNFISQDEQQRGLSSTPEAPVFQASISSWIQVDTSAYNTEKSKGRFPQKNGPQNGIHMVYDHPTEETQQLIPQTQLISYNGQSYAPVSLTSTGTIEAPTSNVNHSVNMVNSGKSLMIRNSSQSAEQITQLIAQLNRQLDGSAYQVIRPPPASGHVGSISAQGTSLVPSHTISVLEPSLTLPQTVWILDTGASCHICYDLNMFSTISNTEHTTITLPNKTTIPDHFSGTVHLSNRLILHNVFYVPSFHFNLISDHTQEWMIDQGDQTNDLYLLNQNDSPQRHVSCMVASPELWHQRLGHPSLSRVQSLDNDVINEQVPENIPSSSHSPLPSPSNTSHPTPPNTQVDTENMRRPYRQTRVPSYLQQYHCSNITKEPSVSLLGTAHPLSAYLSYDKLSLEYRLFCFSILAEKEPQAFKEAVKVQHWLDAMNLELDALVSTKTWVIYSLPEDKHAIGCKWVFKLKYKSDGSFERHKARLVAKGYTQQEGVDLIDTFSPVANLKTVRVLLALIAIHGWSGESLPEKPVCRLVKSLYGLKQASRQWFHIFSGVLLAYGFTQSYADPTLFVKQTEESFLALLVYVDDILLVSNVDEVVVDLKRLLAKEFKIKDLGTMRYFLGLEIARAKAGISVSQRKYTLELLEEFGFLGCKPAPTPMEINIKLGQDDGELLSDPSHYRKLMGKLIYLTVTRPDISFAVNKLSQYNSPPREPHLEAAHRILRYLKNDAGQGLFYSAQSSLTVRAFADSDGGTCPDTRRSVTGYCVFLGDSLVTWKSKKQDVVSRSTAESEYRAMANATCELLWLNSLLEDLKIKLDDTIVLYYDNEAALHIAKNSVYHERTKHIERDCHVVRERVASGFMKTLHVSSQHQLADLLTKPLTALQFNHLLSKMGIHHLYSPS</sequence>
<dbReference type="Proteomes" id="UP000467841">
    <property type="component" value="Unassembled WGS sequence"/>
</dbReference>
<dbReference type="Pfam" id="PF14244">
    <property type="entry name" value="Retrotran_gag_3"/>
    <property type="match status" value="1"/>
</dbReference>
<feature type="compositionally biased region" description="Low complexity" evidence="2">
    <location>
        <begin position="542"/>
        <end position="557"/>
    </location>
</feature>
<comment type="caution">
    <text evidence="7">The sequence shown here is derived from an EMBL/GenBank/DDBJ whole genome shotgun (WGS) entry which is preliminary data.</text>
</comment>
<evidence type="ECO:0000259" key="3">
    <source>
        <dbReference type="Pfam" id="PF07727"/>
    </source>
</evidence>
<evidence type="ECO:0000313" key="8">
    <source>
        <dbReference type="Proteomes" id="UP000467841"/>
    </source>
</evidence>
<evidence type="ECO:0000259" key="4">
    <source>
        <dbReference type="Pfam" id="PF13976"/>
    </source>
</evidence>
<feature type="region of interest" description="Disordered" evidence="2">
    <location>
        <begin position="537"/>
        <end position="572"/>
    </location>
</feature>
<dbReference type="InterPro" id="IPR025724">
    <property type="entry name" value="GAG-pre-integrase_dom"/>
</dbReference>
<feature type="domain" description="Reverse transcriptase Ty1/copia-type" evidence="3">
    <location>
        <begin position="742"/>
        <end position="874"/>
    </location>
</feature>
<keyword evidence="1" id="KW-0378">Hydrolase</keyword>
<evidence type="ECO:0000256" key="2">
    <source>
        <dbReference type="SAM" id="MobiDB-lite"/>
    </source>
</evidence>
<protein>
    <recommendedName>
        <fullName evidence="9">Reverse transcriptase Ty1/copia-type domain-containing protein</fullName>
    </recommendedName>
</protein>
<dbReference type="PANTHER" id="PTHR11439">
    <property type="entry name" value="GAG-POL-RELATED RETROTRANSPOSON"/>
    <property type="match status" value="1"/>
</dbReference>
<name>A0A6D2KLF9_9BRAS</name>
<accession>A0A6D2KLF9</accession>
<keyword evidence="1" id="KW-0645">Protease</keyword>
<dbReference type="InterPro" id="IPR013103">
    <property type="entry name" value="RVT_2"/>
</dbReference>
<organism evidence="7 8">
    <name type="scientific">Microthlaspi erraticum</name>
    <dbReference type="NCBI Taxonomy" id="1685480"/>
    <lineage>
        <taxon>Eukaryota</taxon>
        <taxon>Viridiplantae</taxon>
        <taxon>Streptophyta</taxon>
        <taxon>Embryophyta</taxon>
        <taxon>Tracheophyta</taxon>
        <taxon>Spermatophyta</taxon>
        <taxon>Magnoliopsida</taxon>
        <taxon>eudicotyledons</taxon>
        <taxon>Gunneridae</taxon>
        <taxon>Pentapetalae</taxon>
        <taxon>rosids</taxon>
        <taxon>malvids</taxon>
        <taxon>Brassicales</taxon>
        <taxon>Brassicaceae</taxon>
        <taxon>Coluteocarpeae</taxon>
        <taxon>Microthlaspi</taxon>
    </lineage>
</organism>
<dbReference type="Pfam" id="PF13976">
    <property type="entry name" value="gag_pre-integrs"/>
    <property type="match status" value="1"/>
</dbReference>
<feature type="domain" description="Retrotransposon Copia-like N-terminal" evidence="5">
    <location>
        <begin position="24"/>
        <end position="72"/>
    </location>
</feature>
<dbReference type="InterPro" id="IPR029472">
    <property type="entry name" value="Copia-like_N"/>
</dbReference>
<dbReference type="SUPFAM" id="SSF56672">
    <property type="entry name" value="DNA/RNA polymerases"/>
    <property type="match status" value="1"/>
</dbReference>
<dbReference type="InterPro" id="IPR054722">
    <property type="entry name" value="PolX-like_BBD"/>
</dbReference>
<dbReference type="Pfam" id="PF22936">
    <property type="entry name" value="Pol_BBD"/>
    <property type="match status" value="1"/>
</dbReference>
<evidence type="ECO:0008006" key="9">
    <source>
        <dbReference type="Google" id="ProtNLM"/>
    </source>
</evidence>
<keyword evidence="8" id="KW-1185">Reference proteome</keyword>
<evidence type="ECO:0000256" key="1">
    <source>
        <dbReference type="ARBA" id="ARBA00022750"/>
    </source>
</evidence>
<proteinExistence type="predicted"/>
<keyword evidence="1" id="KW-0064">Aspartyl protease</keyword>
<feature type="domain" description="Reverse transcriptase Ty1/copia-type" evidence="3">
    <location>
        <begin position="659"/>
        <end position="734"/>
    </location>
</feature>
<evidence type="ECO:0000259" key="6">
    <source>
        <dbReference type="Pfam" id="PF22936"/>
    </source>
</evidence>
<gene>
    <name evidence="7" type="ORF">MERR_LOCUS45022</name>
</gene>
<reference evidence="7" key="1">
    <citation type="submission" date="2020-01" db="EMBL/GenBank/DDBJ databases">
        <authorList>
            <person name="Mishra B."/>
        </authorList>
    </citation>
    <scope>NUCLEOTIDE SEQUENCE [LARGE SCALE GENOMIC DNA]</scope>
</reference>
<dbReference type="Pfam" id="PF07727">
    <property type="entry name" value="RVT_2"/>
    <property type="match status" value="2"/>
</dbReference>
<feature type="domain" description="GAG-pre-integrase" evidence="4">
    <location>
        <begin position="489"/>
        <end position="530"/>
    </location>
</feature>
<dbReference type="CDD" id="cd09272">
    <property type="entry name" value="RNase_HI_RT_Ty1"/>
    <property type="match status" value="1"/>
</dbReference>
<dbReference type="OrthoDB" id="1408296at2759"/>
<evidence type="ECO:0000313" key="7">
    <source>
        <dbReference type="EMBL" id="CAA7057786.1"/>
    </source>
</evidence>